<organism evidence="1 2">
    <name type="scientific">Lactarius akahatsu</name>
    <dbReference type="NCBI Taxonomy" id="416441"/>
    <lineage>
        <taxon>Eukaryota</taxon>
        <taxon>Fungi</taxon>
        <taxon>Dikarya</taxon>
        <taxon>Basidiomycota</taxon>
        <taxon>Agaricomycotina</taxon>
        <taxon>Agaricomycetes</taxon>
        <taxon>Russulales</taxon>
        <taxon>Russulaceae</taxon>
        <taxon>Lactarius</taxon>
    </lineage>
</organism>
<dbReference type="EMBL" id="JAKELL010000096">
    <property type="protein sequence ID" value="KAH8982815.1"/>
    <property type="molecule type" value="Genomic_DNA"/>
</dbReference>
<gene>
    <name evidence="1" type="ORF">EDB92DRAFT_1892869</name>
</gene>
<name>A0AAD4LDH0_9AGAM</name>
<evidence type="ECO:0000313" key="1">
    <source>
        <dbReference type="EMBL" id="KAH8982815.1"/>
    </source>
</evidence>
<sequence length="220" mass="25242">MSVTHSSLAQTHINVWFCLEALQREMGQELFTLEFSFFFNYLVSCLCRPCKTSVFRRFLLPSSLCVLDYRTVTRCSASLLRNSSGYESSVRKGNIERGSTDRLVSCRCGVADHRNWQMKCLKDKIYLKAQSHPLCHVDPDRARMLLNVKTFNSSKSRPRARVPKYPRRSTPDVYDHQSSLVATLFPAMRVSRRPQRSSAVCMTTVSLLSFVSRHTEVFGL</sequence>
<reference evidence="1" key="1">
    <citation type="submission" date="2022-01" db="EMBL/GenBank/DDBJ databases">
        <title>Comparative genomics reveals a dynamic genome evolution in the ectomycorrhizal milk-cap (Lactarius) mushrooms.</title>
        <authorList>
            <consortium name="DOE Joint Genome Institute"/>
            <person name="Lebreton A."/>
            <person name="Tang N."/>
            <person name="Kuo A."/>
            <person name="LaButti K."/>
            <person name="Drula E."/>
            <person name="Barry K."/>
            <person name="Clum A."/>
            <person name="Lipzen A."/>
            <person name="Mousain D."/>
            <person name="Ng V."/>
            <person name="Wang R."/>
            <person name="Wang X."/>
            <person name="Dai Y."/>
            <person name="Henrissat B."/>
            <person name="Grigoriev I.V."/>
            <person name="Guerin-Laguette A."/>
            <person name="Yu F."/>
            <person name="Martin F.M."/>
        </authorList>
    </citation>
    <scope>NUCLEOTIDE SEQUENCE</scope>
    <source>
        <strain evidence="1">QP</strain>
    </source>
</reference>
<keyword evidence="2" id="KW-1185">Reference proteome</keyword>
<dbReference type="Proteomes" id="UP001201163">
    <property type="component" value="Unassembled WGS sequence"/>
</dbReference>
<protein>
    <submittedName>
        <fullName evidence="1">Uncharacterized protein</fullName>
    </submittedName>
</protein>
<dbReference type="AlphaFoldDB" id="A0AAD4LDH0"/>
<comment type="caution">
    <text evidence="1">The sequence shown here is derived from an EMBL/GenBank/DDBJ whole genome shotgun (WGS) entry which is preliminary data.</text>
</comment>
<proteinExistence type="predicted"/>
<evidence type="ECO:0000313" key="2">
    <source>
        <dbReference type="Proteomes" id="UP001201163"/>
    </source>
</evidence>
<accession>A0AAD4LDH0</accession>